<dbReference type="InterPro" id="IPR007391">
    <property type="entry name" value="Vancomycin_resist_VanW"/>
</dbReference>
<protein>
    <submittedName>
        <fullName evidence="2">Vancomycin B-type resistance protein VanW</fullName>
    </submittedName>
</protein>
<name>A0A1V5SYT0_9BACT</name>
<reference evidence="2" key="1">
    <citation type="submission" date="2017-02" db="EMBL/GenBank/DDBJ databases">
        <title>Delving into the versatile metabolic prowess of the omnipresent phylum Bacteroidetes.</title>
        <authorList>
            <person name="Nobu M.K."/>
            <person name="Mei R."/>
            <person name="Narihiro T."/>
            <person name="Kuroda K."/>
            <person name="Liu W.-T."/>
        </authorList>
    </citation>
    <scope>NUCLEOTIDE SEQUENCE</scope>
    <source>
        <strain evidence="2">ADurb.Bin276</strain>
    </source>
</reference>
<dbReference type="PANTHER" id="PTHR35788">
    <property type="entry name" value="EXPORTED PROTEIN-RELATED"/>
    <property type="match status" value="1"/>
</dbReference>
<dbReference type="EMBL" id="MWBQ01000053">
    <property type="protein sequence ID" value="OQA59331.1"/>
    <property type="molecule type" value="Genomic_DNA"/>
</dbReference>
<organism evidence="2">
    <name type="scientific">Candidatus Atribacter allofermentans</name>
    <dbReference type="NCBI Taxonomy" id="1852833"/>
    <lineage>
        <taxon>Bacteria</taxon>
        <taxon>Pseudomonadati</taxon>
        <taxon>Atribacterota</taxon>
        <taxon>Atribacteria</taxon>
        <taxon>Atribacterales</taxon>
        <taxon>Atribacteraceae</taxon>
        <taxon>Atribacter</taxon>
    </lineage>
</organism>
<dbReference type="InterPro" id="IPR022029">
    <property type="entry name" value="YoaR-like_PG-bd"/>
</dbReference>
<evidence type="ECO:0000313" key="2">
    <source>
        <dbReference type="EMBL" id="OQA59331.1"/>
    </source>
</evidence>
<comment type="caution">
    <text evidence="2">The sequence shown here is derived from an EMBL/GenBank/DDBJ whole genome shotgun (WGS) entry which is preliminary data.</text>
</comment>
<dbReference type="Proteomes" id="UP000485569">
    <property type="component" value="Unassembled WGS sequence"/>
</dbReference>
<dbReference type="AlphaFoldDB" id="A0A1V5SYT0"/>
<gene>
    <name evidence="2" type="primary">vanW</name>
    <name evidence="2" type="ORF">BWY41_00872</name>
</gene>
<dbReference type="PANTHER" id="PTHR35788:SF1">
    <property type="entry name" value="EXPORTED PROTEIN"/>
    <property type="match status" value="1"/>
</dbReference>
<accession>A0A1V5SYT0</accession>
<feature type="domain" description="YoaR-like putative peptidoglycan binding" evidence="1">
    <location>
        <begin position="103"/>
        <end position="172"/>
    </location>
</feature>
<dbReference type="Pfam" id="PF04294">
    <property type="entry name" value="VanW"/>
    <property type="match status" value="1"/>
</dbReference>
<sequence>MIIHRYSSKMKTALSFLLIVLIMGLFIVFIPRVFSSTPQNVFFLNQSFSNIAKNDIIPYLQLMERKWISEQLQIQALDKHFLIDKKALSIQWNLSQIKKGLLQRKNQNQHVPLFFSWNEKKVVEALHFIAEKTNLTPQDASQKDERIIRSITGYRLNLANAIDEIRNRLSQGLDNIVIKSYEILNPTIDTKTLLQSLGFQHLLARYETSLVEKDENTRFNIDKGAKSVDGYILEKGEIFSFNRIVGPADKDDGYLETKVVVNGKLVPGYGGGVCQVSSTLYNALLQCDAKIIERSSHSGYSETTSYVEPGLDAAVSFGYKDLKFSFPQQRIAIFTYVDSDRLVAEIWGEKEFSGIKSIMSQIQSITDNGDSEAFIEVETTVLKNDIVEKRYKDRYLIPKEYAETLKEQIDKNQ</sequence>
<dbReference type="Pfam" id="PF12229">
    <property type="entry name" value="PG_binding_4"/>
    <property type="match status" value="1"/>
</dbReference>
<evidence type="ECO:0000259" key="1">
    <source>
        <dbReference type="Pfam" id="PF12229"/>
    </source>
</evidence>
<dbReference type="InterPro" id="IPR052913">
    <property type="entry name" value="Glycopeptide_resist_protein"/>
</dbReference>
<proteinExistence type="predicted"/>